<feature type="transmembrane region" description="Helical" evidence="1">
    <location>
        <begin position="60"/>
        <end position="86"/>
    </location>
</feature>
<keyword evidence="1" id="KW-0812">Transmembrane</keyword>
<proteinExistence type="predicted"/>
<organism evidence="2 3">
    <name type="scientific">Photobacterium leiognathi subsp. mandapamensis</name>
    <name type="common">Photobacterium mandapamensis</name>
    <dbReference type="NCBI Taxonomy" id="48408"/>
    <lineage>
        <taxon>Bacteria</taxon>
        <taxon>Pseudomonadati</taxon>
        <taxon>Pseudomonadota</taxon>
        <taxon>Gammaproteobacteria</taxon>
        <taxon>Vibrionales</taxon>
        <taxon>Vibrionaceae</taxon>
        <taxon>Photobacterium</taxon>
    </lineage>
</organism>
<protein>
    <submittedName>
        <fullName evidence="2">Uncharacterized protein</fullName>
    </submittedName>
</protein>
<sequence>MDIVPKFSDVKHLSDLAKVFALPMLAVAYILQTGVVLGFDGYFSFGINSELSENQALARFLIIVILKAIWVSFFGALAYSLIAFVHIMGSEIVVPLCASIFFVFALIGFFDIQIPQEVPKIEKFWSYCFLVWGFFLLNVKDQLDLNIDGKAS</sequence>
<feature type="transmembrane region" description="Helical" evidence="1">
    <location>
        <begin position="20"/>
        <end position="39"/>
    </location>
</feature>
<dbReference type="EMBL" id="PYNS01000005">
    <property type="protein sequence ID" value="PSV11878.1"/>
    <property type="molecule type" value="Genomic_DNA"/>
</dbReference>
<name>A0A2T3KWU2_PHOLD</name>
<gene>
    <name evidence="2" type="ORF">C0W93_08300</name>
</gene>
<evidence type="ECO:0000313" key="3">
    <source>
        <dbReference type="Proteomes" id="UP000240530"/>
    </source>
</evidence>
<dbReference type="AlphaFoldDB" id="A0A2T3KWU2"/>
<dbReference type="Proteomes" id="UP000240530">
    <property type="component" value="Unassembled WGS sequence"/>
</dbReference>
<keyword evidence="1" id="KW-0472">Membrane</keyword>
<dbReference type="RefSeq" id="WP_107184767.1">
    <property type="nucleotide sequence ID" value="NZ_JAWQGC010000001.1"/>
</dbReference>
<evidence type="ECO:0000256" key="1">
    <source>
        <dbReference type="SAM" id="Phobius"/>
    </source>
</evidence>
<reference evidence="2 3" key="1">
    <citation type="submission" date="2018-03" db="EMBL/GenBank/DDBJ databases">
        <title>Whole genome sequencing of Histamine producing bacteria.</title>
        <authorList>
            <person name="Butler K."/>
        </authorList>
    </citation>
    <scope>NUCLEOTIDE SEQUENCE [LARGE SCALE GENOMIC DNA]</scope>
    <source>
        <strain evidence="2 3">Res.4.1</strain>
    </source>
</reference>
<feature type="transmembrane region" description="Helical" evidence="1">
    <location>
        <begin position="92"/>
        <end position="112"/>
    </location>
</feature>
<evidence type="ECO:0000313" key="2">
    <source>
        <dbReference type="EMBL" id="PSV11878.1"/>
    </source>
</evidence>
<keyword evidence="1" id="KW-1133">Transmembrane helix</keyword>
<accession>A0A2T3KWU2</accession>
<comment type="caution">
    <text evidence="2">The sequence shown here is derived from an EMBL/GenBank/DDBJ whole genome shotgun (WGS) entry which is preliminary data.</text>
</comment>